<evidence type="ECO:0000256" key="4">
    <source>
        <dbReference type="ARBA" id="ARBA00022803"/>
    </source>
</evidence>
<dbReference type="GO" id="GO:0005737">
    <property type="term" value="C:cytoplasm"/>
    <property type="evidence" value="ECO:0007669"/>
    <property type="project" value="UniProtKB-SubCell"/>
</dbReference>
<dbReference type="EMBL" id="CP035758">
    <property type="protein sequence ID" value="QBD78651.1"/>
    <property type="molecule type" value="Genomic_DNA"/>
</dbReference>
<evidence type="ECO:0000313" key="8">
    <source>
        <dbReference type="Proteomes" id="UP000290365"/>
    </source>
</evidence>
<reference evidence="7 8" key="1">
    <citation type="submission" date="2019-01" db="EMBL/GenBank/DDBJ databases">
        <title>Ktedonosporobacter rubrisoli SCAWS-G2.</title>
        <authorList>
            <person name="Huang Y."/>
            <person name="Yan B."/>
        </authorList>
    </citation>
    <scope>NUCLEOTIDE SEQUENCE [LARGE SCALE GENOMIC DNA]</scope>
    <source>
        <strain evidence="7 8">SCAWS-G2</strain>
    </source>
</reference>
<evidence type="ECO:0000256" key="5">
    <source>
        <dbReference type="ARBA" id="ARBA00038253"/>
    </source>
</evidence>
<comment type="subcellular location">
    <subcellularLocation>
        <location evidence="1">Cytoplasm</location>
    </subcellularLocation>
</comment>
<evidence type="ECO:0000256" key="2">
    <source>
        <dbReference type="ARBA" id="ARBA00022490"/>
    </source>
</evidence>
<feature type="repeat" description="TPR" evidence="6">
    <location>
        <begin position="515"/>
        <end position="548"/>
    </location>
</feature>
<comment type="similarity">
    <text evidence="5">Belongs to the Rap family.</text>
</comment>
<dbReference type="OrthoDB" id="135505at2"/>
<gene>
    <name evidence="7" type="ORF">EPA93_22735</name>
</gene>
<dbReference type="InterPro" id="IPR019734">
    <property type="entry name" value="TPR_rpt"/>
</dbReference>
<evidence type="ECO:0000256" key="1">
    <source>
        <dbReference type="ARBA" id="ARBA00004496"/>
    </source>
</evidence>
<keyword evidence="4 6" id="KW-0802">TPR repeat</keyword>
<dbReference type="Proteomes" id="UP000290365">
    <property type="component" value="Chromosome"/>
</dbReference>
<dbReference type="KEGG" id="kbs:EPA93_22735"/>
<sequence length="889" mass="104288">MLEDQIKNHFVGHEKELESFQSWLEAPAQQAPLVLFLHDAGEGPKGGIGKSWLLHKCMSIARERREVATAMIDFFSIRDRSGPEIARRVVDALKQVYPDWQPAAFEQVFEQYQQEMKEPKNEEYTRLLRDSLVDDLAELEKKINDPGKHLIIFCDTYERIEQFPAMVSFTPKHIFPDTYGFAKLGFVIAGRNEPDADSVSWHGREHLVRHILVKAFTKQEMLRFIDDNLNVRDILPLQQSALDALYNQTQGRPILVGLLVDLLNQRIITLEKLLMKDWKDRDREDFESYLVGQLNTLENPVDWAVLFMAHAYHRWDREILRWLFCEDELLPKDFRNGDIEAIWQRLSSFSFVRTAASGDELMLHDEMRGLVNKYCWQVQELQMGSSRHDLSESMIRYYERAIAQTQDASLRQAYQVEVFYHRLYVARKDMAGDAAFALLLRELQRALRLHQNVYARALLQEAYGFIAEPSGEQLVRLREQEAYLLMNEASYTKALKFYKELAQRPEIQNSPERVANILRQQGLCYSRMNNFSQAIQLLMRALEMYHAQNRTRLIGDTYSDIGYAYTRQGIFNLAIKSYQDGMAFIEPTDKVRQANAWQNLGEVYRLQGLLDEALIQCKAALHYRQKLNEEQMISEIEMAHILCIIGRIYNEMQDYGQTRSVIQQAFKIYDRFAYRQGIAWTYSLFGDLALAKDELLEADEWFQKAYRTAQHIEEGYVIASLYKRGQVSRRRHEYALAIELLLQAAKRSADINDFYQHTEILIELADVQLQVGDIKKAHEALDRAEALATQYQYFRLLGEIALSRGEDLYSDEHFEEAFEYYKDYCTSMVHFNQAEYQKAVRHTVWERLYALPEDKMKLIWQYLSDSWDLTEEKSLMVQALEQFKDLMLM</sequence>
<dbReference type="Gene3D" id="1.25.40.10">
    <property type="entry name" value="Tetratricopeptide repeat domain"/>
    <property type="match status" value="3"/>
</dbReference>
<evidence type="ECO:0000256" key="3">
    <source>
        <dbReference type="ARBA" id="ARBA00022737"/>
    </source>
</evidence>
<keyword evidence="2" id="KW-0963">Cytoplasm</keyword>
<evidence type="ECO:0000256" key="6">
    <source>
        <dbReference type="PROSITE-ProRule" id="PRU00339"/>
    </source>
</evidence>
<dbReference type="SUPFAM" id="SSF52540">
    <property type="entry name" value="P-loop containing nucleoside triphosphate hydrolases"/>
    <property type="match status" value="1"/>
</dbReference>
<evidence type="ECO:0000313" key="7">
    <source>
        <dbReference type="EMBL" id="QBD78651.1"/>
    </source>
</evidence>
<dbReference type="SUPFAM" id="SSF48452">
    <property type="entry name" value="TPR-like"/>
    <property type="match status" value="3"/>
</dbReference>
<dbReference type="PROSITE" id="PS50005">
    <property type="entry name" value="TPR"/>
    <property type="match status" value="1"/>
</dbReference>
<accession>A0A4V0YZ66</accession>
<organism evidence="7 8">
    <name type="scientific">Ktedonosporobacter rubrisoli</name>
    <dbReference type="NCBI Taxonomy" id="2509675"/>
    <lineage>
        <taxon>Bacteria</taxon>
        <taxon>Bacillati</taxon>
        <taxon>Chloroflexota</taxon>
        <taxon>Ktedonobacteria</taxon>
        <taxon>Ktedonobacterales</taxon>
        <taxon>Ktedonosporobacteraceae</taxon>
        <taxon>Ktedonosporobacter</taxon>
    </lineage>
</organism>
<keyword evidence="3" id="KW-0677">Repeat</keyword>
<name>A0A4V0YZ66_KTERU</name>
<dbReference type="InterPro" id="IPR027417">
    <property type="entry name" value="P-loop_NTPase"/>
</dbReference>
<protein>
    <submittedName>
        <fullName evidence="7">Tetratricopeptide repeat protein</fullName>
    </submittedName>
</protein>
<dbReference type="PANTHER" id="PTHR46630:SF1">
    <property type="entry name" value="TETRATRICOPEPTIDE REPEAT PROTEIN 29"/>
    <property type="match status" value="1"/>
</dbReference>
<proteinExistence type="inferred from homology"/>
<dbReference type="SMART" id="SM00028">
    <property type="entry name" value="TPR"/>
    <property type="match status" value="7"/>
</dbReference>
<dbReference type="InterPro" id="IPR011990">
    <property type="entry name" value="TPR-like_helical_dom_sf"/>
</dbReference>
<keyword evidence="8" id="KW-1185">Reference proteome</keyword>
<dbReference type="RefSeq" id="WP_129889704.1">
    <property type="nucleotide sequence ID" value="NZ_CP035758.1"/>
</dbReference>
<dbReference type="InterPro" id="IPR051476">
    <property type="entry name" value="Bac_ResReg_Asp_Phosphatase"/>
</dbReference>
<dbReference type="AlphaFoldDB" id="A0A4V0YZ66"/>
<dbReference type="PANTHER" id="PTHR46630">
    <property type="entry name" value="TETRATRICOPEPTIDE REPEAT PROTEIN 29"/>
    <property type="match status" value="1"/>
</dbReference>